<evidence type="ECO:0000313" key="1">
    <source>
        <dbReference type="EMBL" id="ABQ25341.1"/>
    </source>
</evidence>
<evidence type="ECO:0000313" key="2">
    <source>
        <dbReference type="Proteomes" id="UP000006695"/>
    </source>
</evidence>
<keyword evidence="2" id="KW-1185">Reference proteome</keyword>
<dbReference type="EMBL" id="CP000698">
    <property type="protein sequence ID" value="ABQ25341.1"/>
    <property type="molecule type" value="Genomic_DNA"/>
</dbReference>
<dbReference type="Proteomes" id="UP000006695">
    <property type="component" value="Chromosome"/>
</dbReference>
<name>A5GAP9_GEOUR</name>
<accession>A5GAP9</accession>
<gene>
    <name evidence="1" type="ordered locus">Gura_1137</name>
</gene>
<dbReference type="HOGENOM" id="CLU_1701747_0_0_7"/>
<sequence>MCQKDYRLMSSQQTAKVAAELLASTDPLVRIPTKKEKRNLLMAFASKNKVIYGNAFDAVRLQKNIDLNDIESVIHNIDCITLIEVKSTSKENIDGSFSGYFFGLTTAELLVAQNLGDKYRFIFVNTLTGGCMELKLNEIFAKAKGIYPQWSISF</sequence>
<dbReference type="KEGG" id="gur:Gura_1137"/>
<organism evidence="1 2">
    <name type="scientific">Geotalea uraniireducens (strain Rf4)</name>
    <name type="common">Geobacter uraniireducens</name>
    <dbReference type="NCBI Taxonomy" id="351605"/>
    <lineage>
        <taxon>Bacteria</taxon>
        <taxon>Pseudomonadati</taxon>
        <taxon>Thermodesulfobacteriota</taxon>
        <taxon>Desulfuromonadia</taxon>
        <taxon>Geobacterales</taxon>
        <taxon>Geobacteraceae</taxon>
        <taxon>Geotalea</taxon>
    </lineage>
</organism>
<protein>
    <submittedName>
        <fullName evidence="1">Uncharacterized protein</fullName>
    </submittedName>
</protein>
<reference evidence="1 2" key="1">
    <citation type="submission" date="2007-05" db="EMBL/GenBank/DDBJ databases">
        <title>Complete sequence of Geobacter uraniireducens Rf4.</title>
        <authorList>
            <consortium name="US DOE Joint Genome Institute"/>
            <person name="Copeland A."/>
            <person name="Lucas S."/>
            <person name="Lapidus A."/>
            <person name="Barry K."/>
            <person name="Detter J.C."/>
            <person name="Glavina del Rio T."/>
            <person name="Hammon N."/>
            <person name="Israni S."/>
            <person name="Dalin E."/>
            <person name="Tice H."/>
            <person name="Pitluck S."/>
            <person name="Chertkov O."/>
            <person name="Brettin T."/>
            <person name="Bruce D."/>
            <person name="Han C."/>
            <person name="Schmutz J."/>
            <person name="Larimer F."/>
            <person name="Land M."/>
            <person name="Hauser L."/>
            <person name="Kyrpides N."/>
            <person name="Mikhailova N."/>
            <person name="Shelobolina E."/>
            <person name="Aklujkar M."/>
            <person name="Lovley D."/>
            <person name="Richardson P."/>
        </authorList>
    </citation>
    <scope>NUCLEOTIDE SEQUENCE [LARGE SCALE GENOMIC DNA]</scope>
    <source>
        <strain evidence="1 2">Rf4</strain>
    </source>
</reference>
<proteinExistence type="predicted"/>
<dbReference type="AlphaFoldDB" id="A5GAP9"/>